<protein>
    <submittedName>
        <fullName evidence="2">Uncharacterized protein</fullName>
    </submittedName>
</protein>
<organism evidence="2 3">
    <name type="scientific">Phialocephala subalpina</name>
    <dbReference type="NCBI Taxonomy" id="576137"/>
    <lineage>
        <taxon>Eukaryota</taxon>
        <taxon>Fungi</taxon>
        <taxon>Dikarya</taxon>
        <taxon>Ascomycota</taxon>
        <taxon>Pezizomycotina</taxon>
        <taxon>Leotiomycetes</taxon>
        <taxon>Helotiales</taxon>
        <taxon>Mollisiaceae</taxon>
        <taxon>Phialocephala</taxon>
        <taxon>Phialocephala fortinii species complex</taxon>
    </lineage>
</organism>
<name>A0A1L7XYJ0_9HELO</name>
<evidence type="ECO:0000313" key="3">
    <source>
        <dbReference type="Proteomes" id="UP000184330"/>
    </source>
</evidence>
<evidence type="ECO:0000313" key="2">
    <source>
        <dbReference type="EMBL" id="CZR70079.1"/>
    </source>
</evidence>
<evidence type="ECO:0000256" key="1">
    <source>
        <dbReference type="SAM" id="MobiDB-lite"/>
    </source>
</evidence>
<dbReference type="EMBL" id="FJOG01000092">
    <property type="protein sequence ID" value="CZR70079.1"/>
    <property type="molecule type" value="Genomic_DNA"/>
</dbReference>
<proteinExistence type="predicted"/>
<feature type="region of interest" description="Disordered" evidence="1">
    <location>
        <begin position="39"/>
        <end position="111"/>
    </location>
</feature>
<dbReference type="Proteomes" id="UP000184330">
    <property type="component" value="Unassembled WGS sequence"/>
</dbReference>
<feature type="compositionally biased region" description="Basic and acidic residues" evidence="1">
    <location>
        <begin position="84"/>
        <end position="99"/>
    </location>
</feature>
<dbReference type="AlphaFoldDB" id="A0A1L7XYJ0"/>
<sequence length="173" mass="18914">MASRSTVRLHDASMKEEKVGSPELLKDVVIAHTVSLSEGARGEMRELQDGGEGVYDTEEQGEAEQFDDACGQVEDEQVDAEEPNGEKFSDERPNEKEINEESDEQGPAVEEPVEEEFVEQEHSSVEEWLLHVMVACTTGLGIVGPCARIRSPTIVGVSPREDIASKQAQTADS</sequence>
<accession>A0A1L7XYJ0</accession>
<gene>
    <name evidence="2" type="ORF">PAC_19980</name>
</gene>
<feature type="compositionally biased region" description="Acidic residues" evidence="1">
    <location>
        <begin position="55"/>
        <end position="83"/>
    </location>
</feature>
<keyword evidence="3" id="KW-1185">Reference proteome</keyword>
<reference evidence="2 3" key="1">
    <citation type="submission" date="2016-03" db="EMBL/GenBank/DDBJ databases">
        <authorList>
            <person name="Ploux O."/>
        </authorList>
    </citation>
    <scope>NUCLEOTIDE SEQUENCE [LARGE SCALE GENOMIC DNA]</scope>
    <source>
        <strain evidence="2 3">UAMH 11012</strain>
    </source>
</reference>